<feature type="transmembrane region" description="Helical" evidence="1">
    <location>
        <begin position="218"/>
        <end position="242"/>
    </location>
</feature>
<feature type="chain" id="PRO_5002164546" evidence="2">
    <location>
        <begin position="22"/>
        <end position="409"/>
    </location>
</feature>
<feature type="transmembrane region" description="Helical" evidence="1">
    <location>
        <begin position="188"/>
        <end position="206"/>
    </location>
</feature>
<evidence type="ECO:0000256" key="1">
    <source>
        <dbReference type="SAM" id="Phobius"/>
    </source>
</evidence>
<keyword evidence="1" id="KW-0812">Transmembrane</keyword>
<name>A0A0C3FTH2_PILCF</name>
<keyword evidence="2" id="KW-0732">Signal</keyword>
<reference evidence="3 4" key="1">
    <citation type="submission" date="2014-04" db="EMBL/GenBank/DDBJ databases">
        <authorList>
            <consortium name="DOE Joint Genome Institute"/>
            <person name="Kuo A."/>
            <person name="Tarkka M."/>
            <person name="Buscot F."/>
            <person name="Kohler A."/>
            <person name="Nagy L.G."/>
            <person name="Floudas D."/>
            <person name="Copeland A."/>
            <person name="Barry K.W."/>
            <person name="Cichocki N."/>
            <person name="Veneault-Fourrey C."/>
            <person name="LaButti K."/>
            <person name="Lindquist E.A."/>
            <person name="Lipzen A."/>
            <person name="Lundell T."/>
            <person name="Morin E."/>
            <person name="Murat C."/>
            <person name="Sun H."/>
            <person name="Tunlid A."/>
            <person name="Henrissat B."/>
            <person name="Grigoriev I.V."/>
            <person name="Hibbett D.S."/>
            <person name="Martin F."/>
            <person name="Nordberg H.P."/>
            <person name="Cantor M.N."/>
            <person name="Hua S.X."/>
        </authorList>
    </citation>
    <scope>NUCLEOTIDE SEQUENCE [LARGE SCALE GENOMIC DNA]</scope>
    <source>
        <strain evidence="3 4">F 1598</strain>
    </source>
</reference>
<reference evidence="4" key="2">
    <citation type="submission" date="2015-01" db="EMBL/GenBank/DDBJ databases">
        <title>Evolutionary Origins and Diversification of the Mycorrhizal Mutualists.</title>
        <authorList>
            <consortium name="DOE Joint Genome Institute"/>
            <consortium name="Mycorrhizal Genomics Consortium"/>
            <person name="Kohler A."/>
            <person name="Kuo A."/>
            <person name="Nagy L.G."/>
            <person name="Floudas D."/>
            <person name="Copeland A."/>
            <person name="Barry K.W."/>
            <person name="Cichocki N."/>
            <person name="Veneault-Fourrey C."/>
            <person name="LaButti K."/>
            <person name="Lindquist E.A."/>
            <person name="Lipzen A."/>
            <person name="Lundell T."/>
            <person name="Morin E."/>
            <person name="Murat C."/>
            <person name="Riley R."/>
            <person name="Ohm R."/>
            <person name="Sun H."/>
            <person name="Tunlid A."/>
            <person name="Henrissat B."/>
            <person name="Grigoriev I.V."/>
            <person name="Hibbett D.S."/>
            <person name="Martin F."/>
        </authorList>
    </citation>
    <scope>NUCLEOTIDE SEQUENCE [LARGE SCALE GENOMIC DNA]</scope>
    <source>
        <strain evidence="4">F 1598</strain>
    </source>
</reference>
<feature type="transmembrane region" description="Helical" evidence="1">
    <location>
        <begin position="73"/>
        <end position="94"/>
    </location>
</feature>
<proteinExistence type="predicted"/>
<accession>A0A0C3FTH2</accession>
<dbReference type="HOGENOM" id="CLU_020135_0_0_1"/>
<dbReference type="OrthoDB" id="3253026at2759"/>
<sequence length="409" mass="44590">MSKLLLVIWGVAVLCFLTSSALPASVQTTTVVCVPTTWQDLIVFFGVNYIAHAGTVPAIPGGRPPKSFLLPTIYLFLPFAGLWRAFILITSHFLSEEGDISKAFAAGAAMIVVKPNKLKHGIPIWDDGGPAVFPITLDDRDIHGSGIPLPKNNDFTFAFAIPNAAMRYDILEDLKDPEKIKLAKSRSWVKVGVSIAQLIYSSITIYRTRGHQLDHYGYAAFGLSVFPYTLMSLANLICAGFVGEYPCVYVVRTRTMQEVTADNGVVFDGAIGILKKTAGEGEADTAGDNGATTAFKSGKPWRFSTLIICSILVLVLPHLLIFLLSGFKKQSSTVMERVWMLGWVCAGQVSFFFFSALVVFDLFTDLRNRPLRAAAIVILFLVLMAISVGGFVVVGKMIKEFDLCSLSPI</sequence>
<organism evidence="3 4">
    <name type="scientific">Piloderma croceum (strain F 1598)</name>
    <dbReference type="NCBI Taxonomy" id="765440"/>
    <lineage>
        <taxon>Eukaryota</taxon>
        <taxon>Fungi</taxon>
        <taxon>Dikarya</taxon>
        <taxon>Basidiomycota</taxon>
        <taxon>Agaricomycotina</taxon>
        <taxon>Agaricomycetes</taxon>
        <taxon>Agaricomycetidae</taxon>
        <taxon>Atheliales</taxon>
        <taxon>Atheliaceae</taxon>
        <taxon>Piloderma</taxon>
    </lineage>
</organism>
<feature type="transmembrane region" description="Helical" evidence="1">
    <location>
        <begin position="339"/>
        <end position="363"/>
    </location>
</feature>
<dbReference type="InParanoid" id="A0A0C3FTH2"/>
<keyword evidence="1" id="KW-1133">Transmembrane helix</keyword>
<protein>
    <submittedName>
        <fullName evidence="3">Uncharacterized protein</fullName>
    </submittedName>
</protein>
<evidence type="ECO:0000313" key="4">
    <source>
        <dbReference type="Proteomes" id="UP000054166"/>
    </source>
</evidence>
<evidence type="ECO:0000313" key="3">
    <source>
        <dbReference type="EMBL" id="KIM82121.1"/>
    </source>
</evidence>
<keyword evidence="1" id="KW-0472">Membrane</keyword>
<gene>
    <name evidence="3" type="ORF">PILCRDRAFT_8360</name>
</gene>
<feature type="transmembrane region" description="Helical" evidence="1">
    <location>
        <begin position="375"/>
        <end position="398"/>
    </location>
</feature>
<dbReference type="AlphaFoldDB" id="A0A0C3FTH2"/>
<keyword evidence="4" id="KW-1185">Reference proteome</keyword>
<dbReference type="Proteomes" id="UP000054166">
    <property type="component" value="Unassembled WGS sequence"/>
</dbReference>
<feature type="transmembrane region" description="Helical" evidence="1">
    <location>
        <begin position="306"/>
        <end position="327"/>
    </location>
</feature>
<dbReference type="EMBL" id="KN832996">
    <property type="protein sequence ID" value="KIM82121.1"/>
    <property type="molecule type" value="Genomic_DNA"/>
</dbReference>
<evidence type="ECO:0000256" key="2">
    <source>
        <dbReference type="SAM" id="SignalP"/>
    </source>
</evidence>
<feature type="signal peptide" evidence="2">
    <location>
        <begin position="1"/>
        <end position="21"/>
    </location>
</feature>